<comment type="caution">
    <text evidence="2">The sequence shown here is derived from an EMBL/GenBank/DDBJ whole genome shotgun (WGS) entry which is preliminary data.</text>
</comment>
<dbReference type="Proteomes" id="UP000521227">
    <property type="component" value="Unassembled WGS sequence"/>
</dbReference>
<dbReference type="RefSeq" id="WP_210311954.1">
    <property type="nucleotide sequence ID" value="NZ_JACHIJ010000002.1"/>
</dbReference>
<accession>A0A840MZG2</accession>
<evidence type="ECO:0000313" key="2">
    <source>
        <dbReference type="EMBL" id="MBB5051804.1"/>
    </source>
</evidence>
<reference evidence="2 3" key="1">
    <citation type="submission" date="2020-08" db="EMBL/GenBank/DDBJ databases">
        <title>Genomic Encyclopedia of Type Strains, Phase IV (KMG-IV): sequencing the most valuable type-strain genomes for metagenomic binning, comparative biology and taxonomic classification.</title>
        <authorList>
            <person name="Goeker M."/>
        </authorList>
    </citation>
    <scope>NUCLEOTIDE SEQUENCE [LARGE SCALE GENOMIC DNA]</scope>
    <source>
        <strain evidence="2 3">DSM 17498</strain>
    </source>
</reference>
<dbReference type="EMBL" id="JACHIJ010000002">
    <property type="protein sequence ID" value="MBB5051804.1"/>
    <property type="molecule type" value="Genomic_DNA"/>
</dbReference>
<dbReference type="AlphaFoldDB" id="A0A840MZG2"/>
<dbReference type="Gene3D" id="1.20.1110.10">
    <property type="entry name" value="Calcium-transporting ATPase, transmembrane domain"/>
    <property type="match status" value="1"/>
</dbReference>
<dbReference type="InterPro" id="IPR023298">
    <property type="entry name" value="ATPase_P-typ_TM_dom_sf"/>
</dbReference>
<protein>
    <recommendedName>
        <fullName evidence="1">Cation-transporting P-type ATPase C-terminal domain-containing protein</fullName>
    </recommendedName>
</protein>
<name>A0A840MZG2_9BRAD</name>
<feature type="domain" description="Cation-transporting P-type ATPase C-terminal" evidence="1">
    <location>
        <begin position="9"/>
        <end position="177"/>
    </location>
</feature>
<gene>
    <name evidence="2" type="ORF">HNQ36_001758</name>
</gene>
<evidence type="ECO:0000259" key="1">
    <source>
        <dbReference type="Pfam" id="PF00689"/>
    </source>
</evidence>
<sequence length="216" mass="22921">MIPLLFGLPLVFWPLHIAFLELVIDPMCSIVFDTEAEEADEPPATRARANALWVSAYRLGASTGCTDAALVASLFALALRQGLQEADARALTFTTLVAANLGFVLVNRSKGASLWAVFRRRNPALWSATASTVAMLTLAVAAPSARELFHFGPLHPDDIAVARGCGVAILLLLEGLKQGLGGLKGNPARTQQYRVGSWRLASHASRVGFAAGNLTG</sequence>
<organism evidence="2 3">
    <name type="scientific">Afipia massiliensis</name>
    <dbReference type="NCBI Taxonomy" id="211460"/>
    <lineage>
        <taxon>Bacteria</taxon>
        <taxon>Pseudomonadati</taxon>
        <taxon>Pseudomonadota</taxon>
        <taxon>Alphaproteobacteria</taxon>
        <taxon>Hyphomicrobiales</taxon>
        <taxon>Nitrobacteraceae</taxon>
        <taxon>Afipia</taxon>
    </lineage>
</organism>
<dbReference type="Pfam" id="PF00689">
    <property type="entry name" value="Cation_ATPase_C"/>
    <property type="match status" value="1"/>
</dbReference>
<dbReference type="InterPro" id="IPR006068">
    <property type="entry name" value="ATPase_P-typ_cation-transptr_C"/>
</dbReference>
<dbReference type="SUPFAM" id="SSF81665">
    <property type="entry name" value="Calcium ATPase, transmembrane domain M"/>
    <property type="match status" value="1"/>
</dbReference>
<proteinExistence type="predicted"/>
<evidence type="ECO:0000313" key="3">
    <source>
        <dbReference type="Proteomes" id="UP000521227"/>
    </source>
</evidence>